<dbReference type="PROSITE" id="PS00571">
    <property type="entry name" value="AMIDASES"/>
    <property type="match status" value="1"/>
</dbReference>
<dbReference type="Pfam" id="PF01425">
    <property type="entry name" value="Amidase"/>
    <property type="match status" value="1"/>
</dbReference>
<dbReference type="AlphaFoldDB" id="A0A6J6GMT6"/>
<reference evidence="2" key="1">
    <citation type="submission" date="2020-05" db="EMBL/GenBank/DDBJ databases">
        <authorList>
            <person name="Chiriac C."/>
            <person name="Salcher M."/>
            <person name="Ghai R."/>
            <person name="Kavagutti S V."/>
        </authorList>
    </citation>
    <scope>NUCLEOTIDE SEQUENCE</scope>
</reference>
<dbReference type="SUPFAM" id="SSF75304">
    <property type="entry name" value="Amidase signature (AS) enzymes"/>
    <property type="match status" value="1"/>
</dbReference>
<name>A0A6J6GMT6_9ZZZZ</name>
<proteinExistence type="predicted"/>
<dbReference type="InterPro" id="IPR000120">
    <property type="entry name" value="Amidase"/>
</dbReference>
<dbReference type="InterPro" id="IPR020556">
    <property type="entry name" value="Amidase_CS"/>
</dbReference>
<accession>A0A6J6GMT6</accession>
<evidence type="ECO:0000259" key="1">
    <source>
        <dbReference type="Pfam" id="PF01425"/>
    </source>
</evidence>
<dbReference type="Gene3D" id="3.90.1300.10">
    <property type="entry name" value="Amidase signature (AS) domain"/>
    <property type="match status" value="1"/>
</dbReference>
<dbReference type="EMBL" id="CAFBQV010000032">
    <property type="protein sequence ID" value="CAB5061094.1"/>
    <property type="molecule type" value="Genomic_DNA"/>
</dbReference>
<dbReference type="EMBL" id="CAEZUN010000083">
    <property type="protein sequence ID" value="CAB4602567.1"/>
    <property type="molecule type" value="Genomic_DNA"/>
</dbReference>
<dbReference type="InterPro" id="IPR036928">
    <property type="entry name" value="AS_sf"/>
</dbReference>
<dbReference type="PANTHER" id="PTHR11895:SF7">
    <property type="entry name" value="GLUTAMYL-TRNA(GLN) AMIDOTRANSFERASE SUBUNIT A, MITOCHONDRIAL"/>
    <property type="match status" value="1"/>
</dbReference>
<evidence type="ECO:0000313" key="2">
    <source>
        <dbReference type="EMBL" id="CAB4602567.1"/>
    </source>
</evidence>
<evidence type="ECO:0000313" key="3">
    <source>
        <dbReference type="EMBL" id="CAB5061094.1"/>
    </source>
</evidence>
<feature type="domain" description="Amidase" evidence="1">
    <location>
        <begin position="34"/>
        <end position="443"/>
    </location>
</feature>
<gene>
    <name evidence="2" type="ORF">UFOPK1826_00771</name>
    <name evidence="3" type="ORF">UFOPK4345_00328</name>
</gene>
<organism evidence="2">
    <name type="scientific">freshwater metagenome</name>
    <dbReference type="NCBI Taxonomy" id="449393"/>
    <lineage>
        <taxon>unclassified sequences</taxon>
        <taxon>metagenomes</taxon>
        <taxon>ecological metagenomes</taxon>
    </lineage>
</organism>
<dbReference type="PANTHER" id="PTHR11895">
    <property type="entry name" value="TRANSAMIDASE"/>
    <property type="match status" value="1"/>
</dbReference>
<protein>
    <submittedName>
        <fullName evidence="2">Unannotated protein</fullName>
    </submittedName>
</protein>
<sequence>MTDTPWHGDAVSLVDAFRNGERSPLEELRATFEAISRSNLNAFCFLDQEAAERDAKNADASLPFGGVPFGVKELDNVAGWPDTEACIVFKDRVAKTTTTQVNRICRIGGAVKVGQTTASEFGGVNLTRTVLHGATHNPWKHGHTPGGSSGGTASAVAGGLVSIATGGDGGGSIRIPAGFTGLLGLKATFGRIPRGPGASNGNLTTVTGCLSRSVRDTARWFDVVNGHEAHDPLSLPKVSGWEAGLGSVATKGLRVAVVSNFGGGVVSPAMWEVIERAAENLIAVAGLKRRESVDVSLPRLGAAWSITGSVAIRNALKDHWPACADQLTPEIRYGQKMTENLYGSEARGKFEKRRIELNNSMARIFSEVDLIITATNPDIAFNAEGPLPDTFGGLVAGAQNNGVLTIPANIYGNPGISVPVGLVDGLPVGMQIMARHFEEPLLLELALAVERTQPWSLVAP</sequence>
<dbReference type="GO" id="GO:0003824">
    <property type="term" value="F:catalytic activity"/>
    <property type="evidence" value="ECO:0007669"/>
    <property type="project" value="InterPro"/>
</dbReference>
<dbReference type="InterPro" id="IPR023631">
    <property type="entry name" value="Amidase_dom"/>
</dbReference>